<dbReference type="GO" id="GO:0003676">
    <property type="term" value="F:nucleic acid binding"/>
    <property type="evidence" value="ECO:0007669"/>
    <property type="project" value="InterPro"/>
</dbReference>
<dbReference type="PANTHER" id="PTHR10644">
    <property type="entry name" value="DNA REPAIR/RNA PROCESSING CPSF FAMILY"/>
    <property type="match status" value="1"/>
</dbReference>
<evidence type="ECO:0008006" key="8">
    <source>
        <dbReference type="Google" id="ProtNLM"/>
    </source>
</evidence>
<accession>A0A8T2UT22</accession>
<organism evidence="6 7">
    <name type="scientific">Ceratopteris richardii</name>
    <name type="common">Triangle waterfern</name>
    <dbReference type="NCBI Taxonomy" id="49495"/>
    <lineage>
        <taxon>Eukaryota</taxon>
        <taxon>Viridiplantae</taxon>
        <taxon>Streptophyta</taxon>
        <taxon>Embryophyta</taxon>
        <taxon>Tracheophyta</taxon>
        <taxon>Polypodiopsida</taxon>
        <taxon>Polypodiidae</taxon>
        <taxon>Polypodiales</taxon>
        <taxon>Pteridineae</taxon>
        <taxon>Pteridaceae</taxon>
        <taxon>Parkerioideae</taxon>
        <taxon>Ceratopteris</taxon>
    </lineage>
</organism>
<name>A0A8T2UT22_CERRI</name>
<dbReference type="Pfam" id="PF03178">
    <property type="entry name" value="CPSF_A"/>
    <property type="match status" value="1"/>
</dbReference>
<evidence type="ECO:0000256" key="2">
    <source>
        <dbReference type="ARBA" id="ARBA00023242"/>
    </source>
</evidence>
<evidence type="ECO:0000256" key="1">
    <source>
        <dbReference type="ARBA" id="ARBA00004123"/>
    </source>
</evidence>
<keyword evidence="7" id="KW-1185">Reference proteome</keyword>
<evidence type="ECO:0000313" key="6">
    <source>
        <dbReference type="EMBL" id="KAH7436765.1"/>
    </source>
</evidence>
<feature type="domain" description="RSE1/DDB1/CPSF1 second beta-propeller" evidence="5">
    <location>
        <begin position="564"/>
        <end position="1008"/>
    </location>
</feature>
<keyword evidence="2" id="KW-0539">Nucleus</keyword>
<dbReference type="InterPro" id="IPR058543">
    <property type="entry name" value="Beta-prop_RSE1/DDB1/CPSF1_2nd"/>
</dbReference>
<sequence length="1441" mass="158194">MSYAAFKLLHAPTGVENCCSAFLTHSAVSSAQPPIAVDDGVLLQSGAGKSSPSTNLPNLVISKANVLEVYLVRVEDADEKSGKSTSSSAPPSAARRGGAMAGISAAWLELVCHHRLHGNIESMAILHHGRDDGRKRRDAIILSFRDAKLTVVEFDDSTHSLCTSSMHCFEGPEWQYLKRGAEKHSKGPVVRPDPQGRCGGVLIYDTQMIILKAGQDAYGFGEEEEGIEPGSALCAHIKSSYVVSMRELGVIHIKDFTFLHGYIEPVLILLHEKEPTWSGRAAIKRHTCMITALSINTTLKQHPLIWSAANLPYDAYMLLAVPSPIGGVIVVAANSIHYHSQSTTCCLALNDYASWPEGSGDIPKSKVSVELDAARAAWISHDVALFSTKTGTLLLLSLIYDGRTVQKLELMKSRASVLTSCMSMLGDSFFFLGSRLGDSLFVQFTCGSNVEQAECEGESAMPPAKRLHRATYEDSQDGFNVEELSLYHSSSTNTELLQKNFNFLVRDSFINIGPIRDFAHGLRMNADSNASVSAKQSNYELVCCSGHGKNGALSILHQSLRPDLITEVELPGCKGIWTVYYKGSRTLPDAGGSGLDADEEFHAYLIISLETRTMVLQTGDTLAEVTETVDYYTEGATIVAGNLFNRKRVVQVFSRGVRLLDGAYMTQELRIEGAPPQADDGSSALESISVAYASIVDPYVLLKMTDGSLQLVTGDSVNCNICVSAPKTFQNLGDPVTACSLYQDRGPSPWLRRTSMDAWLAPTFDLVDISDGSDSIQADVYCIICRRSGRLELYELPNLICVFSVNDLPHGYKFLYDCKGAPKIPLEGLKKEQVESQSQDSSKMDAGASLHVIEVCMEKWSDNFGRPFLLAVLSDGTCLFYHAYLYEGTDNNPIVEEGHDSGTGFLGTATSRLKNLRFVRLGLDQVSAKDDIATLKPVIVPFRNVGGLRGAFVTGARPIWLMNFRERLQVHPQLCDAAIIAFTPLHNVNCNHGLIYVTSQGLLKICQLPGLNYDNDWAAYKIPLKGTPHQIAYHAEVNLYAVIVSSTVQKTAAQIIESSDQGTAFITELENEDGQWMVNLEEFEVRIIESGKAGAMWETRMVLPMQMTEHALTLRIVNLKGPDQMQTLLAIGTAYVQGEDVPSRGRIILMSLGQDANDPSCWASEVFSKECKQGAVTAVASLQGHLLIAIGTKIFLHTWNGNDLEGTAFYDAPLYVMSLNIVKNFVLFGDIHKSIYFLCWKEEGAQLVLLAKDFGSLDCFATEFLIDGSTLSLLVSDSRRNIQIFSYSPKSVESWKGQKLLPRAEFHVGSHIPKFLRLPMLPTTTSTRTNRYSLLFGTLDGSIGCVAPLDELTFRRLQSLQKKLVDAVPHTAGLNPRSFRQFKACGQTHRPGPDNIVDCELLFHYEMLAYKEQLDLANQIGTTRTQILSNLNDLTISTGFL</sequence>
<evidence type="ECO:0000259" key="4">
    <source>
        <dbReference type="Pfam" id="PF10433"/>
    </source>
</evidence>
<dbReference type="InterPro" id="IPR018846">
    <property type="entry name" value="Beta-prop_RSE1/DDB1/CPSF1_1st"/>
</dbReference>
<dbReference type="GO" id="GO:0005634">
    <property type="term" value="C:nucleus"/>
    <property type="evidence" value="ECO:0007669"/>
    <property type="project" value="UniProtKB-SubCell"/>
</dbReference>
<dbReference type="Proteomes" id="UP000825935">
    <property type="component" value="Chromosome 5"/>
</dbReference>
<comment type="caution">
    <text evidence="6">The sequence shown here is derived from an EMBL/GenBank/DDBJ whole genome shotgun (WGS) entry which is preliminary data.</text>
</comment>
<evidence type="ECO:0000259" key="3">
    <source>
        <dbReference type="Pfam" id="PF03178"/>
    </source>
</evidence>
<dbReference type="InterPro" id="IPR004871">
    <property type="entry name" value="RSE1/DDB1/CPSF1_C"/>
</dbReference>
<dbReference type="Gene3D" id="2.130.10.10">
    <property type="entry name" value="YVTN repeat-like/Quinoprotein amine dehydrogenase"/>
    <property type="match status" value="2"/>
</dbReference>
<dbReference type="OMA" id="PMTKFKL"/>
<dbReference type="EMBL" id="CM035410">
    <property type="protein sequence ID" value="KAH7436765.1"/>
    <property type="molecule type" value="Genomic_DNA"/>
</dbReference>
<proteinExistence type="predicted"/>
<protein>
    <recommendedName>
        <fullName evidence="8">Cleavage and polyadenylation specificity factor subunit 1</fullName>
    </recommendedName>
</protein>
<dbReference type="Pfam" id="PF23726">
    <property type="entry name" value="Beta-prop_RSE1_2nd"/>
    <property type="match status" value="1"/>
</dbReference>
<reference evidence="6" key="1">
    <citation type="submission" date="2021-08" db="EMBL/GenBank/DDBJ databases">
        <title>WGS assembly of Ceratopteris richardii.</title>
        <authorList>
            <person name="Marchant D.B."/>
            <person name="Chen G."/>
            <person name="Jenkins J."/>
            <person name="Shu S."/>
            <person name="Leebens-Mack J."/>
            <person name="Grimwood J."/>
            <person name="Schmutz J."/>
            <person name="Soltis P."/>
            <person name="Soltis D."/>
            <person name="Chen Z.-H."/>
        </authorList>
    </citation>
    <scope>NUCLEOTIDE SEQUENCE</scope>
    <source>
        <strain evidence="6">Whitten #5841</strain>
        <tissue evidence="6">Leaf</tissue>
    </source>
</reference>
<comment type="subcellular location">
    <subcellularLocation>
        <location evidence="1">Nucleus</location>
    </subcellularLocation>
</comment>
<dbReference type="OrthoDB" id="6109at2759"/>
<evidence type="ECO:0000313" key="7">
    <source>
        <dbReference type="Proteomes" id="UP000825935"/>
    </source>
</evidence>
<feature type="domain" description="RSE1/DDB1/CPSF1 first beta-propeller" evidence="4">
    <location>
        <begin position="108"/>
        <end position="449"/>
    </location>
</feature>
<evidence type="ECO:0000259" key="5">
    <source>
        <dbReference type="Pfam" id="PF23726"/>
    </source>
</evidence>
<dbReference type="InterPro" id="IPR015943">
    <property type="entry name" value="WD40/YVTN_repeat-like_dom_sf"/>
</dbReference>
<dbReference type="InterPro" id="IPR050358">
    <property type="entry name" value="RSE1/DDB1/CFT1"/>
</dbReference>
<gene>
    <name evidence="6" type="ORF">KP509_05G035200</name>
</gene>
<feature type="domain" description="RSE1/DDB1/CPSF1 C-terminal" evidence="3">
    <location>
        <begin position="1084"/>
        <end position="1406"/>
    </location>
</feature>
<dbReference type="Pfam" id="PF10433">
    <property type="entry name" value="Beta-prop_RSE1_1st"/>
    <property type="match status" value="1"/>
</dbReference>